<gene>
    <name evidence="2" type="ORF">J2S73_003427</name>
</gene>
<dbReference type="Proteomes" id="UP001229244">
    <property type="component" value="Unassembled WGS sequence"/>
</dbReference>
<dbReference type="EC" id="1.5.1.20" evidence="2"/>
<evidence type="ECO:0000313" key="3">
    <source>
        <dbReference type="Proteomes" id="UP001229244"/>
    </source>
</evidence>
<sequence>MVDLRNSIRPATVAASIEAAPKQVLELADLGSLFPQGTRVYLPDTGNVPLAAQVEAARRVTAAGYVAVPHIPVRRIESRGAMATRLARLSQDAGVREALVIAGDADRPAGPFASTMDALGSGMFADHGITTIAVAGHPEGNPHASEDELERAIVWKNAFAARSGTDMRIVTQFCFDPRRVIAWSRRIARSGNRLPIHVGVAGPAKISTLVKYAGMCGVGASLSVLRQRGMSLSVLATSYSPEATLAPIDAHCAAEPGAAIAQAHIYPFGGLRRTAEWLTARGTWTFGAVEDGTVAAEAGQ</sequence>
<comment type="caution">
    <text evidence="2">The sequence shown here is derived from an EMBL/GenBank/DDBJ whole genome shotgun (WGS) entry which is preliminary data.</text>
</comment>
<dbReference type="Gene3D" id="3.20.20.220">
    <property type="match status" value="1"/>
</dbReference>
<dbReference type="EMBL" id="JAUSUL010000004">
    <property type="protein sequence ID" value="MDQ0316950.1"/>
    <property type="molecule type" value="Genomic_DNA"/>
</dbReference>
<organism evidence="2 3">
    <name type="scientific">Amorphus orientalis</name>
    <dbReference type="NCBI Taxonomy" id="649198"/>
    <lineage>
        <taxon>Bacteria</taxon>
        <taxon>Pseudomonadati</taxon>
        <taxon>Pseudomonadota</taxon>
        <taxon>Alphaproteobacteria</taxon>
        <taxon>Hyphomicrobiales</taxon>
        <taxon>Amorphaceae</taxon>
        <taxon>Amorphus</taxon>
    </lineage>
</organism>
<dbReference type="GO" id="GO:0004489">
    <property type="term" value="F:methylenetetrahydrofolate reductase [NAD(P)H] activity"/>
    <property type="evidence" value="ECO:0007669"/>
    <property type="project" value="UniProtKB-EC"/>
</dbReference>
<evidence type="ECO:0000256" key="1">
    <source>
        <dbReference type="ARBA" id="ARBA00023002"/>
    </source>
</evidence>
<evidence type="ECO:0000313" key="2">
    <source>
        <dbReference type="EMBL" id="MDQ0316950.1"/>
    </source>
</evidence>
<dbReference type="AlphaFoldDB" id="A0AAE4AU48"/>
<proteinExistence type="predicted"/>
<keyword evidence="3" id="KW-1185">Reference proteome</keyword>
<dbReference type="InterPro" id="IPR029041">
    <property type="entry name" value="FAD-linked_oxidoreductase-like"/>
</dbReference>
<reference evidence="2" key="1">
    <citation type="submission" date="2023-07" db="EMBL/GenBank/DDBJ databases">
        <title>Genomic Encyclopedia of Type Strains, Phase IV (KMG-IV): sequencing the most valuable type-strain genomes for metagenomic binning, comparative biology and taxonomic classification.</title>
        <authorList>
            <person name="Goeker M."/>
        </authorList>
    </citation>
    <scope>NUCLEOTIDE SEQUENCE</scope>
    <source>
        <strain evidence="2">DSM 21202</strain>
    </source>
</reference>
<dbReference type="RefSeq" id="WP_306886846.1">
    <property type="nucleotide sequence ID" value="NZ_JAUSUL010000004.1"/>
</dbReference>
<keyword evidence="1 2" id="KW-0560">Oxidoreductase</keyword>
<accession>A0AAE4AU48</accession>
<dbReference type="SUPFAM" id="SSF51730">
    <property type="entry name" value="FAD-linked oxidoreductase"/>
    <property type="match status" value="1"/>
</dbReference>
<name>A0AAE4AU48_9HYPH</name>
<protein>
    <submittedName>
        <fullName evidence="2">Methylenetetrahydrofolate reductase (NADPH)</fullName>
        <ecNumber evidence="2">1.5.1.20</ecNumber>
    </submittedName>
</protein>